<reference evidence="3" key="1">
    <citation type="submission" date="2022-10" db="EMBL/GenBank/DDBJ databases">
        <title>Genome assembly of Pristionchus species.</title>
        <authorList>
            <person name="Yoshida K."/>
            <person name="Sommer R.J."/>
        </authorList>
    </citation>
    <scope>NUCLEOTIDE SEQUENCE [LARGE SCALE GENOMIC DNA]</scope>
    <source>
        <strain evidence="3">RS5460</strain>
    </source>
</reference>
<dbReference type="InterPro" id="IPR051119">
    <property type="entry name" value="Nematode_SR-like"/>
</dbReference>
<dbReference type="EMBL" id="BTRK01000001">
    <property type="protein sequence ID" value="GMR30014.1"/>
    <property type="molecule type" value="Genomic_DNA"/>
</dbReference>
<proteinExistence type="predicted"/>
<evidence type="ECO:0000313" key="3">
    <source>
        <dbReference type="Proteomes" id="UP001328107"/>
    </source>
</evidence>
<feature type="transmembrane region" description="Helical" evidence="1">
    <location>
        <begin position="81"/>
        <end position="105"/>
    </location>
</feature>
<feature type="transmembrane region" description="Helical" evidence="1">
    <location>
        <begin position="125"/>
        <end position="147"/>
    </location>
</feature>
<dbReference type="SUPFAM" id="SSF81321">
    <property type="entry name" value="Family A G protein-coupled receptor-like"/>
    <property type="match status" value="1"/>
</dbReference>
<dbReference type="AlphaFoldDB" id="A0AAN4YY88"/>
<gene>
    <name evidence="2" type="ORF">PMAYCL1PPCAC_00209</name>
</gene>
<dbReference type="Proteomes" id="UP001328107">
    <property type="component" value="Unassembled WGS sequence"/>
</dbReference>
<feature type="transmembrane region" description="Helical" evidence="1">
    <location>
        <begin position="255"/>
        <end position="275"/>
    </location>
</feature>
<keyword evidence="1" id="KW-0812">Transmembrane</keyword>
<sequence length="319" mass="37145">MVLRPQLYFFFIPLTAFTLVFYTKILYVLWRRRNDYNSIFYKLIQTQALFDISYVVVWLFYDMPQDWPALHPFLISFSPTIWQLIYGQVFGCCNGQILGVTLNSVSRMLLVCYPVWRAAKTFDSLSLPLVILLHYPFPFAVALYIIFGQGYSEYAYIPSMGKVTRVSPVEAVRINSCITAGAAAAGAVISSYCYIRVFLVLRKRPFRSLRKEASIYMTSFIMFLSFCAMTVYYVLNWFYSFTNVMDQMYAWRTNYHYFSFTMSLLNPWCLILTSLKMRVAVFGKIGSKLRLFAFSSNQEAFTDAKRLRRGTTTINPSLF</sequence>
<dbReference type="InterPro" id="IPR019426">
    <property type="entry name" value="7TM_GPCR_serpentine_rcpt_Srv"/>
</dbReference>
<comment type="caution">
    <text evidence="2">The sequence shown here is derived from an EMBL/GenBank/DDBJ whole genome shotgun (WGS) entry which is preliminary data.</text>
</comment>
<feature type="transmembrane region" description="Helical" evidence="1">
    <location>
        <begin position="178"/>
        <end position="201"/>
    </location>
</feature>
<feature type="transmembrane region" description="Helical" evidence="1">
    <location>
        <begin position="6"/>
        <end position="27"/>
    </location>
</feature>
<dbReference type="Gene3D" id="1.20.1070.10">
    <property type="entry name" value="Rhodopsin 7-helix transmembrane proteins"/>
    <property type="match status" value="1"/>
</dbReference>
<evidence type="ECO:0000256" key="1">
    <source>
        <dbReference type="SAM" id="Phobius"/>
    </source>
</evidence>
<dbReference type="PANTHER" id="PTHR31627:SF42">
    <property type="entry name" value="G_PROTEIN_RECEP_F1_2 DOMAIN-CONTAINING PROTEIN-RELATED"/>
    <property type="match status" value="1"/>
</dbReference>
<dbReference type="PANTHER" id="PTHR31627">
    <property type="entry name" value="SERPENTINE RECEPTOR CLASS GAMMA-RELATED"/>
    <property type="match status" value="1"/>
</dbReference>
<name>A0AAN4YY88_9BILA</name>
<evidence type="ECO:0000313" key="2">
    <source>
        <dbReference type="EMBL" id="GMR30014.1"/>
    </source>
</evidence>
<organism evidence="2 3">
    <name type="scientific">Pristionchus mayeri</name>
    <dbReference type="NCBI Taxonomy" id="1317129"/>
    <lineage>
        <taxon>Eukaryota</taxon>
        <taxon>Metazoa</taxon>
        <taxon>Ecdysozoa</taxon>
        <taxon>Nematoda</taxon>
        <taxon>Chromadorea</taxon>
        <taxon>Rhabditida</taxon>
        <taxon>Rhabditina</taxon>
        <taxon>Diplogasteromorpha</taxon>
        <taxon>Diplogasteroidea</taxon>
        <taxon>Neodiplogasteridae</taxon>
        <taxon>Pristionchus</taxon>
    </lineage>
</organism>
<evidence type="ECO:0008006" key="4">
    <source>
        <dbReference type="Google" id="ProtNLM"/>
    </source>
</evidence>
<protein>
    <recommendedName>
        <fullName evidence="4">G protein-coupled receptor</fullName>
    </recommendedName>
</protein>
<keyword evidence="3" id="KW-1185">Reference proteome</keyword>
<dbReference type="Pfam" id="PF10323">
    <property type="entry name" value="7TM_GPCR_Srv"/>
    <property type="match status" value="1"/>
</dbReference>
<keyword evidence="1" id="KW-1133">Transmembrane helix</keyword>
<keyword evidence="1" id="KW-0472">Membrane</keyword>
<feature type="transmembrane region" description="Helical" evidence="1">
    <location>
        <begin position="39"/>
        <end position="61"/>
    </location>
</feature>
<feature type="transmembrane region" description="Helical" evidence="1">
    <location>
        <begin position="213"/>
        <end position="235"/>
    </location>
</feature>
<accession>A0AAN4YY88</accession>